<name>A0A9N8LC01_9BASI</name>
<feature type="chain" id="PRO_5040430152" description="Hydrophobin" evidence="1">
    <location>
        <begin position="21"/>
        <end position="187"/>
    </location>
</feature>
<reference evidence="2 3" key="1">
    <citation type="submission" date="2020-10" db="EMBL/GenBank/DDBJ databases">
        <authorList>
            <person name="Sedaghatjoo S."/>
        </authorList>
    </citation>
    <scope>NUCLEOTIDE SEQUENCE [LARGE SCALE GENOMIC DNA]</scope>
    <source>
        <strain evidence="2 3">LLFL</strain>
    </source>
</reference>
<keyword evidence="3" id="KW-1185">Reference proteome</keyword>
<dbReference type="AlphaFoldDB" id="A0A9N8LC01"/>
<evidence type="ECO:0000313" key="2">
    <source>
        <dbReference type="EMBL" id="CAD6901753.1"/>
    </source>
</evidence>
<dbReference type="Proteomes" id="UP000836404">
    <property type="component" value="Unassembled WGS sequence"/>
</dbReference>
<gene>
    <name evidence="2" type="ORF">JKILLFL_G7252</name>
</gene>
<evidence type="ECO:0000313" key="3">
    <source>
        <dbReference type="Proteomes" id="UP000836404"/>
    </source>
</evidence>
<keyword evidence="1" id="KW-0732">Signal</keyword>
<sequence length="187" mass="18918">MQFTASIALLLLAIAGSACAAFVPAPTNTCAVLQRASLINLDKLGCAKVSADVLSKTKPIAKDETCKALQDGGLINLDALGCAKVEANVLADGTAKSASCSAKKLCTVMQKGLLNVDLLGCTNVDLDVLGLAGVHLDGGHGKRKHAHLPTPAKPATCRAQTCQILQKGGLGNLDLLGCGNVGAHVGP</sequence>
<organism evidence="2 3">
    <name type="scientific">Tilletia laevis</name>
    <dbReference type="NCBI Taxonomy" id="157183"/>
    <lineage>
        <taxon>Eukaryota</taxon>
        <taxon>Fungi</taxon>
        <taxon>Dikarya</taxon>
        <taxon>Basidiomycota</taxon>
        <taxon>Ustilaginomycotina</taxon>
        <taxon>Exobasidiomycetes</taxon>
        <taxon>Tilletiales</taxon>
        <taxon>Tilletiaceae</taxon>
        <taxon>Tilletia</taxon>
    </lineage>
</organism>
<evidence type="ECO:0000256" key="1">
    <source>
        <dbReference type="SAM" id="SignalP"/>
    </source>
</evidence>
<evidence type="ECO:0008006" key="4">
    <source>
        <dbReference type="Google" id="ProtNLM"/>
    </source>
</evidence>
<comment type="caution">
    <text evidence="2">The sequence shown here is derived from an EMBL/GenBank/DDBJ whole genome shotgun (WGS) entry which is preliminary data.</text>
</comment>
<feature type="signal peptide" evidence="1">
    <location>
        <begin position="1"/>
        <end position="20"/>
    </location>
</feature>
<accession>A0A9N8LC01</accession>
<protein>
    <recommendedName>
        <fullName evidence="4">Hydrophobin</fullName>
    </recommendedName>
</protein>
<proteinExistence type="predicted"/>
<dbReference type="EMBL" id="CAJHJF010000433">
    <property type="protein sequence ID" value="CAD6901753.1"/>
    <property type="molecule type" value="Genomic_DNA"/>
</dbReference>